<dbReference type="EMBL" id="BLLK01000046">
    <property type="protein sequence ID" value="GFH53076.1"/>
    <property type="molecule type" value="Genomic_DNA"/>
</dbReference>
<evidence type="ECO:0000256" key="1">
    <source>
        <dbReference type="ARBA" id="ARBA00022618"/>
    </source>
</evidence>
<dbReference type="InterPro" id="IPR048258">
    <property type="entry name" value="Cyclins_cyclin-box"/>
</dbReference>
<evidence type="ECO:0008006" key="10">
    <source>
        <dbReference type="Google" id="ProtNLM"/>
    </source>
</evidence>
<evidence type="ECO:0000256" key="2">
    <source>
        <dbReference type="ARBA" id="ARBA00023127"/>
    </source>
</evidence>
<sequence length="333" mass="38184">MPLSKPSSSFSTTTIQDSSDCIFKPIQKYDKSTHSIPVQSLYSRSSSAMNEEEMESMPYGIETPIEVALNVSTNDLFEDMMERQTKYVSPEVYSPCADYLPFRRYLVDWMSDVGEQCHLHNSTIHVSILFLDKIFRENNVPRSKWQLIATACISVAAKYEEAEEHCPPIPDLLHLTRLSQAGHTSLSFREGEVEVLKYLNWTLRAVPPIHFLGYFLSKGAIFQDDTWQGRDLIEKIPKYVKKYADFFCNLTLQEYAFQQYLPSQLGAAILMASRVALNLHPRWRPELTRLTGYEASDISHVFNHVWNYYEEQFPGHGSRSDSPRGVGDDVAQS</sequence>
<evidence type="ECO:0000256" key="5">
    <source>
        <dbReference type="SAM" id="MobiDB-lite"/>
    </source>
</evidence>
<keyword evidence="3" id="KW-0131">Cell cycle</keyword>
<dbReference type="InterPro" id="IPR006671">
    <property type="entry name" value="Cyclin_N"/>
</dbReference>
<dbReference type="FunFam" id="1.10.472.10:FF:000010">
    <property type="entry name" value="G1/S-specific cyclin Cln1"/>
    <property type="match status" value="1"/>
</dbReference>
<dbReference type="SMART" id="SM00385">
    <property type="entry name" value="CYCLIN"/>
    <property type="match status" value="2"/>
</dbReference>
<dbReference type="Proteomes" id="UP001054902">
    <property type="component" value="Unassembled WGS sequence"/>
</dbReference>
<evidence type="ECO:0000256" key="3">
    <source>
        <dbReference type="ARBA" id="ARBA00023306"/>
    </source>
</evidence>
<evidence type="ECO:0000256" key="4">
    <source>
        <dbReference type="RuleBase" id="RU000383"/>
    </source>
</evidence>
<dbReference type="Pfam" id="PF00134">
    <property type="entry name" value="Cyclin_N"/>
    <property type="match status" value="1"/>
</dbReference>
<dbReference type="GO" id="GO:0051726">
    <property type="term" value="P:regulation of cell cycle"/>
    <property type="evidence" value="ECO:0007669"/>
    <property type="project" value="UniProtKB-ARBA"/>
</dbReference>
<accession>A0AAD3CXR5</accession>
<feature type="domain" description="Cyclin-like" evidence="6">
    <location>
        <begin position="234"/>
        <end position="307"/>
    </location>
</feature>
<feature type="domain" description="Cyclin-like" evidence="6">
    <location>
        <begin position="108"/>
        <end position="197"/>
    </location>
</feature>
<keyword evidence="1" id="KW-0132">Cell division</keyword>
<dbReference type="InterPro" id="IPR004367">
    <property type="entry name" value="Cyclin_C-dom"/>
</dbReference>
<gene>
    <name evidence="8" type="ORF">CTEN210_09552</name>
</gene>
<dbReference type="SMART" id="SM01332">
    <property type="entry name" value="Cyclin_C"/>
    <property type="match status" value="1"/>
</dbReference>
<feature type="domain" description="Cyclin C-terminal" evidence="7">
    <location>
        <begin position="206"/>
        <end position="333"/>
    </location>
</feature>
<reference evidence="8 9" key="1">
    <citation type="journal article" date="2021" name="Sci. Rep.">
        <title>The genome of the diatom Chaetoceros tenuissimus carries an ancient integrated fragment of an extant virus.</title>
        <authorList>
            <person name="Hongo Y."/>
            <person name="Kimura K."/>
            <person name="Takaki Y."/>
            <person name="Yoshida Y."/>
            <person name="Baba S."/>
            <person name="Kobayashi G."/>
            <person name="Nagasaki K."/>
            <person name="Hano T."/>
            <person name="Tomaru Y."/>
        </authorList>
    </citation>
    <scope>NUCLEOTIDE SEQUENCE [LARGE SCALE GENOMIC DNA]</scope>
    <source>
        <strain evidence="8 9">NIES-3715</strain>
    </source>
</reference>
<feature type="region of interest" description="Disordered" evidence="5">
    <location>
        <begin position="314"/>
        <end position="333"/>
    </location>
</feature>
<protein>
    <recommendedName>
        <fullName evidence="10">Cyclin N-terminal domain-containing protein</fullName>
    </recommendedName>
</protein>
<proteinExistence type="inferred from homology"/>
<dbReference type="AlphaFoldDB" id="A0AAD3CXR5"/>
<dbReference type="SUPFAM" id="SSF47954">
    <property type="entry name" value="Cyclin-like"/>
    <property type="match status" value="2"/>
</dbReference>
<dbReference type="Pfam" id="PF02984">
    <property type="entry name" value="Cyclin_C"/>
    <property type="match status" value="1"/>
</dbReference>
<dbReference type="InterPro" id="IPR039361">
    <property type="entry name" value="Cyclin"/>
</dbReference>
<dbReference type="GO" id="GO:0019887">
    <property type="term" value="F:protein kinase regulator activity"/>
    <property type="evidence" value="ECO:0007669"/>
    <property type="project" value="UniProtKB-ARBA"/>
</dbReference>
<evidence type="ECO:0000259" key="6">
    <source>
        <dbReference type="SMART" id="SM00385"/>
    </source>
</evidence>
<dbReference type="CDD" id="cd20529">
    <property type="entry name" value="CYCLIN_CCNJ-like_rpt2"/>
    <property type="match status" value="1"/>
</dbReference>
<name>A0AAD3CXR5_9STRA</name>
<comment type="similarity">
    <text evidence="4">Belongs to the cyclin family.</text>
</comment>
<keyword evidence="9" id="KW-1185">Reference proteome</keyword>
<dbReference type="InterPro" id="IPR036915">
    <property type="entry name" value="Cyclin-like_sf"/>
</dbReference>
<dbReference type="FunFam" id="1.10.472.10:FF:000256">
    <property type="entry name" value="Cyclin A3, putative"/>
    <property type="match status" value="1"/>
</dbReference>
<dbReference type="PANTHER" id="PTHR10177">
    <property type="entry name" value="CYCLINS"/>
    <property type="match status" value="1"/>
</dbReference>
<organism evidence="8 9">
    <name type="scientific">Chaetoceros tenuissimus</name>
    <dbReference type="NCBI Taxonomy" id="426638"/>
    <lineage>
        <taxon>Eukaryota</taxon>
        <taxon>Sar</taxon>
        <taxon>Stramenopiles</taxon>
        <taxon>Ochrophyta</taxon>
        <taxon>Bacillariophyta</taxon>
        <taxon>Coscinodiscophyceae</taxon>
        <taxon>Chaetocerotophycidae</taxon>
        <taxon>Chaetocerotales</taxon>
        <taxon>Chaetocerotaceae</taxon>
        <taxon>Chaetoceros</taxon>
    </lineage>
</organism>
<dbReference type="Gene3D" id="1.10.472.10">
    <property type="entry name" value="Cyclin-like"/>
    <property type="match status" value="2"/>
</dbReference>
<dbReference type="PROSITE" id="PS00292">
    <property type="entry name" value="CYCLINS"/>
    <property type="match status" value="1"/>
</dbReference>
<evidence type="ECO:0000259" key="7">
    <source>
        <dbReference type="SMART" id="SM01332"/>
    </source>
</evidence>
<dbReference type="InterPro" id="IPR013763">
    <property type="entry name" value="Cyclin-like_dom"/>
</dbReference>
<keyword evidence="2 4" id="KW-0195">Cyclin</keyword>
<dbReference type="GO" id="GO:0051301">
    <property type="term" value="P:cell division"/>
    <property type="evidence" value="ECO:0007669"/>
    <property type="project" value="UniProtKB-KW"/>
</dbReference>
<comment type="caution">
    <text evidence="8">The sequence shown here is derived from an EMBL/GenBank/DDBJ whole genome shotgun (WGS) entry which is preliminary data.</text>
</comment>
<evidence type="ECO:0000313" key="9">
    <source>
        <dbReference type="Proteomes" id="UP001054902"/>
    </source>
</evidence>
<evidence type="ECO:0000313" key="8">
    <source>
        <dbReference type="EMBL" id="GFH53076.1"/>
    </source>
</evidence>